<dbReference type="SUPFAM" id="SSF54523">
    <property type="entry name" value="Pili subunits"/>
    <property type="match status" value="1"/>
</dbReference>
<dbReference type="PANTHER" id="PTHR30093:SF7">
    <property type="entry name" value="MSHA MAJOR PILIN SUBUNIT MSHA"/>
    <property type="match status" value="1"/>
</dbReference>
<evidence type="ECO:0000256" key="1">
    <source>
        <dbReference type="SAM" id="Phobius"/>
    </source>
</evidence>
<keyword evidence="1" id="KW-0472">Membrane</keyword>
<keyword evidence="3" id="KW-1185">Reference proteome</keyword>
<dbReference type="Pfam" id="PF07963">
    <property type="entry name" value="N_methyl"/>
    <property type="match status" value="1"/>
</dbReference>
<protein>
    <submittedName>
        <fullName evidence="2">Type II secretion system protein</fullName>
    </submittedName>
</protein>
<reference evidence="2 3" key="1">
    <citation type="submission" date="2020-06" db="EMBL/GenBank/DDBJ databases">
        <title>Draft genome of Uliginosibacterium sp. IMCC34675.</title>
        <authorList>
            <person name="Song J."/>
        </authorList>
    </citation>
    <scope>NUCLEOTIDE SEQUENCE [LARGE SCALE GENOMIC DNA]</scope>
    <source>
        <strain evidence="2 3">IMCC34675</strain>
    </source>
</reference>
<dbReference type="EMBL" id="JABCSC020000002">
    <property type="protein sequence ID" value="NSL55395.1"/>
    <property type="molecule type" value="Genomic_DNA"/>
</dbReference>
<keyword evidence="1" id="KW-1133">Transmembrane helix</keyword>
<dbReference type="PROSITE" id="PS00409">
    <property type="entry name" value="PROKAR_NTER_METHYL"/>
    <property type="match status" value="1"/>
</dbReference>
<feature type="transmembrane region" description="Helical" evidence="1">
    <location>
        <begin position="7"/>
        <end position="27"/>
    </location>
</feature>
<sequence>MKKARGFTLIEMIVVMVILGILAAVALPKFVNMTGQARLAKMNGAVGAVQSSITLIHAKWLSQGSPSGATPTITAEGNVALVPNDTTDLVNGYPAAETFLRTNENLAGLDANFTTTGTSATVTTITDPNGPAACAFTITESTAAGVPPALNVAGLTEANCQ</sequence>
<name>A0ABX2IMP0_9RHOO</name>
<organism evidence="2 3">
    <name type="scientific">Uliginosibacterium aquaticum</name>
    <dbReference type="NCBI Taxonomy" id="2731212"/>
    <lineage>
        <taxon>Bacteria</taxon>
        <taxon>Pseudomonadati</taxon>
        <taxon>Pseudomonadota</taxon>
        <taxon>Betaproteobacteria</taxon>
        <taxon>Rhodocyclales</taxon>
        <taxon>Zoogloeaceae</taxon>
        <taxon>Uliginosibacterium</taxon>
    </lineage>
</organism>
<gene>
    <name evidence="2" type="ORF">HJ583_010195</name>
</gene>
<dbReference type="RefSeq" id="WP_170021808.1">
    <property type="nucleotide sequence ID" value="NZ_JABCSC020000002.1"/>
</dbReference>
<dbReference type="PANTHER" id="PTHR30093">
    <property type="entry name" value="GENERAL SECRETION PATHWAY PROTEIN G"/>
    <property type="match status" value="1"/>
</dbReference>
<proteinExistence type="predicted"/>
<keyword evidence="1" id="KW-0812">Transmembrane</keyword>
<dbReference type="NCBIfam" id="TIGR02532">
    <property type="entry name" value="IV_pilin_GFxxxE"/>
    <property type="match status" value="1"/>
</dbReference>
<dbReference type="Gene3D" id="3.30.700.10">
    <property type="entry name" value="Glycoprotein, Type 4 Pilin"/>
    <property type="match status" value="1"/>
</dbReference>
<dbReference type="InterPro" id="IPR045584">
    <property type="entry name" value="Pilin-like"/>
</dbReference>
<comment type="caution">
    <text evidence="2">The sequence shown here is derived from an EMBL/GenBank/DDBJ whole genome shotgun (WGS) entry which is preliminary data.</text>
</comment>
<evidence type="ECO:0000313" key="2">
    <source>
        <dbReference type="EMBL" id="NSL55395.1"/>
    </source>
</evidence>
<accession>A0ABX2IMP0</accession>
<evidence type="ECO:0000313" key="3">
    <source>
        <dbReference type="Proteomes" id="UP000778523"/>
    </source>
</evidence>
<dbReference type="InterPro" id="IPR012902">
    <property type="entry name" value="N_methyl_site"/>
</dbReference>
<dbReference type="Proteomes" id="UP000778523">
    <property type="component" value="Unassembled WGS sequence"/>
</dbReference>